<sequence length="115" mass="13736">MDYETLIENIDKDVEDLEQLRTTTTTRRIPSLTRKFRFKNQMRLIKTIGKVEERLEALDPYEYSIFDLDSARQQLGYARQEANRKLTEMDLSFVGKSRRLVFIQIECHTFLVNNK</sequence>
<proteinExistence type="predicted"/>
<name>A0AAW1XJQ0_RUBAR</name>
<reference evidence="1 2" key="1">
    <citation type="journal article" date="2023" name="G3 (Bethesda)">
        <title>A chromosome-length genome assembly and annotation of blackberry (Rubus argutus, cv. 'Hillquist').</title>
        <authorList>
            <person name="Bruna T."/>
            <person name="Aryal R."/>
            <person name="Dudchenko O."/>
            <person name="Sargent D.J."/>
            <person name="Mead D."/>
            <person name="Buti M."/>
            <person name="Cavallini A."/>
            <person name="Hytonen T."/>
            <person name="Andres J."/>
            <person name="Pham M."/>
            <person name="Weisz D."/>
            <person name="Mascagni F."/>
            <person name="Usai G."/>
            <person name="Natali L."/>
            <person name="Bassil N."/>
            <person name="Fernandez G.E."/>
            <person name="Lomsadze A."/>
            <person name="Armour M."/>
            <person name="Olukolu B."/>
            <person name="Poorten T."/>
            <person name="Britton C."/>
            <person name="Davik J."/>
            <person name="Ashrafi H."/>
            <person name="Aiden E.L."/>
            <person name="Borodovsky M."/>
            <person name="Worthington M."/>
        </authorList>
    </citation>
    <scope>NUCLEOTIDE SEQUENCE [LARGE SCALE GENOMIC DNA]</scope>
    <source>
        <strain evidence="1">PI 553951</strain>
    </source>
</reference>
<keyword evidence="2" id="KW-1185">Reference proteome</keyword>
<gene>
    <name evidence="1" type="ORF">M0R45_012854</name>
</gene>
<protein>
    <submittedName>
        <fullName evidence="1">Uncharacterized protein</fullName>
    </submittedName>
</protein>
<dbReference type="AlphaFoldDB" id="A0AAW1XJQ0"/>
<accession>A0AAW1XJQ0</accession>
<organism evidence="1 2">
    <name type="scientific">Rubus argutus</name>
    <name type="common">Southern blackberry</name>
    <dbReference type="NCBI Taxonomy" id="59490"/>
    <lineage>
        <taxon>Eukaryota</taxon>
        <taxon>Viridiplantae</taxon>
        <taxon>Streptophyta</taxon>
        <taxon>Embryophyta</taxon>
        <taxon>Tracheophyta</taxon>
        <taxon>Spermatophyta</taxon>
        <taxon>Magnoliopsida</taxon>
        <taxon>eudicotyledons</taxon>
        <taxon>Gunneridae</taxon>
        <taxon>Pentapetalae</taxon>
        <taxon>rosids</taxon>
        <taxon>fabids</taxon>
        <taxon>Rosales</taxon>
        <taxon>Rosaceae</taxon>
        <taxon>Rosoideae</taxon>
        <taxon>Rosoideae incertae sedis</taxon>
        <taxon>Rubus</taxon>
    </lineage>
</organism>
<comment type="caution">
    <text evidence="1">The sequence shown here is derived from an EMBL/GenBank/DDBJ whole genome shotgun (WGS) entry which is preliminary data.</text>
</comment>
<evidence type="ECO:0000313" key="1">
    <source>
        <dbReference type="EMBL" id="KAK9935987.1"/>
    </source>
</evidence>
<dbReference type="EMBL" id="JBEDUW010000003">
    <property type="protein sequence ID" value="KAK9935987.1"/>
    <property type="molecule type" value="Genomic_DNA"/>
</dbReference>
<dbReference type="Proteomes" id="UP001457282">
    <property type="component" value="Unassembled WGS sequence"/>
</dbReference>
<evidence type="ECO:0000313" key="2">
    <source>
        <dbReference type="Proteomes" id="UP001457282"/>
    </source>
</evidence>